<feature type="compositionally biased region" description="Low complexity" evidence="7">
    <location>
        <begin position="68"/>
        <end position="79"/>
    </location>
</feature>
<dbReference type="PRINTS" id="PR00114">
    <property type="entry name" value="STPHPHTASE"/>
</dbReference>
<reference evidence="9" key="2">
    <citation type="submission" date="2023-02" db="EMBL/GenBank/DDBJ databases">
        <authorList>
            <consortium name="DOE Joint Genome Institute"/>
            <person name="Mondo S.J."/>
            <person name="Chang Y."/>
            <person name="Wang Y."/>
            <person name="Ahrendt S."/>
            <person name="Andreopoulos W."/>
            <person name="Barry K."/>
            <person name="Beard J."/>
            <person name="Benny G.L."/>
            <person name="Blankenship S."/>
            <person name="Bonito G."/>
            <person name="Cuomo C."/>
            <person name="Desiro A."/>
            <person name="Gervers K.A."/>
            <person name="Hundley H."/>
            <person name="Kuo A."/>
            <person name="LaButti K."/>
            <person name="Lang B.F."/>
            <person name="Lipzen A."/>
            <person name="O'Donnell K."/>
            <person name="Pangilinan J."/>
            <person name="Reynolds N."/>
            <person name="Sandor L."/>
            <person name="Smith M.W."/>
            <person name="Tsang A."/>
            <person name="Grigoriev I.V."/>
            <person name="Stajich J.E."/>
            <person name="Spatafora J.W."/>
        </authorList>
    </citation>
    <scope>NUCLEOTIDE SEQUENCE</scope>
    <source>
        <strain evidence="9">RSA 2281</strain>
    </source>
</reference>
<comment type="similarity">
    <text evidence="6">Belongs to the PPP phosphatase family.</text>
</comment>
<organism evidence="9 10">
    <name type="scientific">Phascolomyces articulosus</name>
    <dbReference type="NCBI Taxonomy" id="60185"/>
    <lineage>
        <taxon>Eukaryota</taxon>
        <taxon>Fungi</taxon>
        <taxon>Fungi incertae sedis</taxon>
        <taxon>Mucoromycota</taxon>
        <taxon>Mucoromycotina</taxon>
        <taxon>Mucoromycetes</taxon>
        <taxon>Mucorales</taxon>
        <taxon>Lichtheimiaceae</taxon>
        <taxon>Phascolomyces</taxon>
    </lineage>
</organism>
<evidence type="ECO:0000256" key="2">
    <source>
        <dbReference type="ARBA" id="ARBA00022723"/>
    </source>
</evidence>
<dbReference type="GO" id="GO:0004722">
    <property type="term" value="F:protein serine/threonine phosphatase activity"/>
    <property type="evidence" value="ECO:0007669"/>
    <property type="project" value="UniProtKB-EC"/>
</dbReference>
<keyword evidence="10" id="KW-1185">Reference proteome</keyword>
<proteinExistence type="inferred from homology"/>
<evidence type="ECO:0000256" key="7">
    <source>
        <dbReference type="SAM" id="MobiDB-lite"/>
    </source>
</evidence>
<feature type="region of interest" description="Disordered" evidence="7">
    <location>
        <begin position="1"/>
        <end position="27"/>
    </location>
</feature>
<accession>A0AAD5JV00</accession>
<dbReference type="FunFam" id="3.60.21.10:FF:000212">
    <property type="entry name" value="Serine/threonine-protein phosphatase"/>
    <property type="match status" value="1"/>
</dbReference>
<feature type="compositionally biased region" description="Basic residues" evidence="7">
    <location>
        <begin position="1"/>
        <end position="11"/>
    </location>
</feature>
<dbReference type="InterPro" id="IPR050341">
    <property type="entry name" value="PP1_catalytic_subunit"/>
</dbReference>
<keyword evidence="2" id="KW-0479">Metal-binding</keyword>
<dbReference type="InterPro" id="IPR004843">
    <property type="entry name" value="Calcineurin-like_PHP"/>
</dbReference>
<dbReference type="AlphaFoldDB" id="A0AAD5JV00"/>
<keyword evidence="5" id="KW-0464">Manganese</keyword>
<feature type="compositionally biased region" description="Polar residues" evidence="7">
    <location>
        <begin position="411"/>
        <end position="421"/>
    </location>
</feature>
<dbReference type="InterPro" id="IPR029052">
    <property type="entry name" value="Metallo-depent_PP-like"/>
</dbReference>
<evidence type="ECO:0000256" key="5">
    <source>
        <dbReference type="ARBA" id="ARBA00023211"/>
    </source>
</evidence>
<protein>
    <recommendedName>
        <fullName evidence="6">Serine/threonine-protein phosphatase</fullName>
        <ecNumber evidence="6">3.1.3.16</ecNumber>
    </recommendedName>
</protein>
<evidence type="ECO:0000313" key="9">
    <source>
        <dbReference type="EMBL" id="KAI9255657.1"/>
    </source>
</evidence>
<dbReference type="EMBL" id="JAIXMP010000022">
    <property type="protein sequence ID" value="KAI9255657.1"/>
    <property type="molecule type" value="Genomic_DNA"/>
</dbReference>
<dbReference type="Gene3D" id="3.60.21.10">
    <property type="match status" value="1"/>
</dbReference>
<comment type="caution">
    <text evidence="9">The sequence shown here is derived from an EMBL/GenBank/DDBJ whole genome shotgun (WGS) entry which is preliminary data.</text>
</comment>
<evidence type="ECO:0000256" key="6">
    <source>
        <dbReference type="RuleBase" id="RU004273"/>
    </source>
</evidence>
<evidence type="ECO:0000259" key="8">
    <source>
        <dbReference type="PROSITE" id="PS00125"/>
    </source>
</evidence>
<comment type="catalytic activity">
    <reaction evidence="6">
        <text>O-phospho-L-threonyl-[protein] + H2O = L-threonyl-[protein] + phosphate</text>
        <dbReference type="Rhea" id="RHEA:47004"/>
        <dbReference type="Rhea" id="RHEA-COMP:11060"/>
        <dbReference type="Rhea" id="RHEA-COMP:11605"/>
        <dbReference type="ChEBI" id="CHEBI:15377"/>
        <dbReference type="ChEBI" id="CHEBI:30013"/>
        <dbReference type="ChEBI" id="CHEBI:43474"/>
        <dbReference type="ChEBI" id="CHEBI:61977"/>
        <dbReference type="EC" id="3.1.3.16"/>
    </reaction>
</comment>
<dbReference type="SMART" id="SM00156">
    <property type="entry name" value="PP2Ac"/>
    <property type="match status" value="1"/>
</dbReference>
<evidence type="ECO:0000256" key="3">
    <source>
        <dbReference type="ARBA" id="ARBA00022801"/>
    </source>
</evidence>
<feature type="domain" description="Serine/threonine specific protein phosphatases" evidence="8">
    <location>
        <begin position="210"/>
        <end position="215"/>
    </location>
</feature>
<dbReference type="Pfam" id="PF16891">
    <property type="entry name" value="STPPase_N"/>
    <property type="match status" value="1"/>
</dbReference>
<dbReference type="GO" id="GO:0046872">
    <property type="term" value="F:metal ion binding"/>
    <property type="evidence" value="ECO:0007669"/>
    <property type="project" value="UniProtKB-KW"/>
</dbReference>
<sequence length="421" mass="47215">MGNISSKKRKERPSIIRTEIPDNEYSNTTATSLNSILVNSNSLQQPLPTNSVQGNTADRSASIDLTSQDPDQQQQQQQQPPLPNLDIEQEQNDNMLSNEFSQLTVSDPNQLTVTSMRSIGSNLDIDECINRLLDVGMSGKIHKSVCFRNSEIIAICRAAQEVFLSQPGGFPPDSNYLFMGDYVDRGKQSLETILLLFCYKIKYPENFFILRGNHECANVTRVYGFYDECKRRTNLKIWRVFIDCFNTLPIAALVAGKIFCVHGGLSPSLNSLDDVRNIIRPTDVPEYGLLNDLLWADPSDTTDDWEDSDRGVSYCFGKRIVNEFLAKFDLDLVCRAHMVVEDGYEFFNERTLVTVFSAPNYCGEFDNFGAIMSINEELLCSFELLTPTDHPPAKLAAINKARGGRRPSPPMISTSPLTSSD</sequence>
<keyword evidence="3 6" id="KW-0378">Hydrolase</keyword>
<feature type="region of interest" description="Disordered" evidence="7">
    <location>
        <begin position="401"/>
        <end position="421"/>
    </location>
</feature>
<evidence type="ECO:0000256" key="4">
    <source>
        <dbReference type="ARBA" id="ARBA00022912"/>
    </source>
</evidence>
<dbReference type="PANTHER" id="PTHR11668">
    <property type="entry name" value="SERINE/THREONINE PROTEIN PHOSPHATASE"/>
    <property type="match status" value="1"/>
</dbReference>
<dbReference type="PROSITE" id="PS00125">
    <property type="entry name" value="SER_THR_PHOSPHATASE"/>
    <property type="match status" value="1"/>
</dbReference>
<keyword evidence="4" id="KW-0904">Protein phosphatase</keyword>
<evidence type="ECO:0000313" key="10">
    <source>
        <dbReference type="Proteomes" id="UP001209540"/>
    </source>
</evidence>
<name>A0AAD5JV00_9FUNG</name>
<dbReference type="InterPro" id="IPR006186">
    <property type="entry name" value="Ser/Thr-sp_prot-phosphatase"/>
</dbReference>
<dbReference type="Proteomes" id="UP001209540">
    <property type="component" value="Unassembled WGS sequence"/>
</dbReference>
<dbReference type="EC" id="3.1.3.16" evidence="6"/>
<dbReference type="Pfam" id="PF00149">
    <property type="entry name" value="Metallophos"/>
    <property type="match status" value="1"/>
</dbReference>
<dbReference type="GO" id="GO:0005634">
    <property type="term" value="C:nucleus"/>
    <property type="evidence" value="ECO:0007669"/>
    <property type="project" value="TreeGrafter"/>
</dbReference>
<gene>
    <name evidence="9" type="ORF">BDA99DRAFT_585799</name>
</gene>
<dbReference type="InterPro" id="IPR031675">
    <property type="entry name" value="STPPase_N"/>
</dbReference>
<feature type="region of interest" description="Disordered" evidence="7">
    <location>
        <begin position="62"/>
        <end position="86"/>
    </location>
</feature>
<dbReference type="PANTHER" id="PTHR11668:SF484">
    <property type="entry name" value="SERINE_THREONINE-PROTEIN PHOSPHATASE PP-Z1-RELATED"/>
    <property type="match status" value="1"/>
</dbReference>
<dbReference type="SUPFAM" id="SSF56300">
    <property type="entry name" value="Metallo-dependent phosphatases"/>
    <property type="match status" value="1"/>
</dbReference>
<reference evidence="9" key="1">
    <citation type="journal article" date="2022" name="IScience">
        <title>Evolution of zygomycete secretomes and the origins of terrestrial fungal ecologies.</title>
        <authorList>
            <person name="Chang Y."/>
            <person name="Wang Y."/>
            <person name="Mondo S."/>
            <person name="Ahrendt S."/>
            <person name="Andreopoulos W."/>
            <person name="Barry K."/>
            <person name="Beard J."/>
            <person name="Benny G.L."/>
            <person name="Blankenship S."/>
            <person name="Bonito G."/>
            <person name="Cuomo C."/>
            <person name="Desiro A."/>
            <person name="Gervers K.A."/>
            <person name="Hundley H."/>
            <person name="Kuo A."/>
            <person name="LaButti K."/>
            <person name="Lang B.F."/>
            <person name="Lipzen A."/>
            <person name="O'Donnell K."/>
            <person name="Pangilinan J."/>
            <person name="Reynolds N."/>
            <person name="Sandor L."/>
            <person name="Smith M.E."/>
            <person name="Tsang A."/>
            <person name="Grigoriev I.V."/>
            <person name="Stajich J.E."/>
            <person name="Spatafora J.W."/>
        </authorList>
    </citation>
    <scope>NUCLEOTIDE SEQUENCE</scope>
    <source>
        <strain evidence="9">RSA 2281</strain>
    </source>
</reference>
<comment type="cofactor">
    <cofactor evidence="1">
        <name>Mn(2+)</name>
        <dbReference type="ChEBI" id="CHEBI:29035"/>
    </cofactor>
</comment>
<evidence type="ECO:0000256" key="1">
    <source>
        <dbReference type="ARBA" id="ARBA00001936"/>
    </source>
</evidence>
<dbReference type="GO" id="GO:0005737">
    <property type="term" value="C:cytoplasm"/>
    <property type="evidence" value="ECO:0007669"/>
    <property type="project" value="TreeGrafter"/>
</dbReference>